<gene>
    <name evidence="9" type="primary">fabH</name>
    <name evidence="12" type="ORF">HU830_05840</name>
</gene>
<feature type="active site" evidence="9">
    <location>
        <position position="111"/>
    </location>
</feature>
<reference evidence="12 13" key="1">
    <citation type="submission" date="2020-06" db="EMBL/GenBank/DDBJ databases">
        <authorList>
            <person name="Kang J."/>
        </authorList>
    </citation>
    <scope>NUCLEOTIDE SEQUENCE [LARGE SCALE GENOMIC DNA]</scope>
    <source>
        <strain evidence="12 13">DCY120</strain>
    </source>
</reference>
<keyword evidence="9" id="KW-0963">Cytoplasm</keyword>
<evidence type="ECO:0000256" key="2">
    <source>
        <dbReference type="ARBA" id="ARBA00022516"/>
    </source>
</evidence>
<evidence type="ECO:0000256" key="4">
    <source>
        <dbReference type="ARBA" id="ARBA00022832"/>
    </source>
</evidence>
<dbReference type="InterPro" id="IPR004655">
    <property type="entry name" value="FabH"/>
</dbReference>
<keyword evidence="2 9" id="KW-0444">Lipid biosynthesis</keyword>
<keyword evidence="5 9" id="KW-0443">Lipid metabolism</keyword>
<organism evidence="12 13">
    <name type="scientific">Bombilactobacillus apium</name>
    <dbReference type="NCBI Taxonomy" id="2675299"/>
    <lineage>
        <taxon>Bacteria</taxon>
        <taxon>Bacillati</taxon>
        <taxon>Bacillota</taxon>
        <taxon>Bacilli</taxon>
        <taxon>Lactobacillales</taxon>
        <taxon>Lactobacillaceae</taxon>
        <taxon>Bombilactobacillus</taxon>
    </lineage>
</organism>
<sequence length="323" mass="35077">MGLRITQTAYYVPPKVVTNDDLSQLMDTSDAWIKSRTRIEQRHVSTGEQTSDLSLQVAQKLLAESGWTADSLDFIIVATMSPDYLTPATAAIVQGQIGATKAMAFDINAACSGFIYALVQANHLLQGSYQRGMVIGAETLSKLVDWHERSTAVLFGDGAGGVLVESSPNPQVGILAEDLRAFGQDQQYLTAGYQPVQNIFMSSKPAGNPYFAMDGRRVYYFATHEVPNSVQRALKKAPLTGEQVDWWLLHQANGRIVEAIANHLHQPQERFLTNVASYGNTSAASIPILLAETVAQEKLQRGQRVVLSGFGGGLTVGSVVLTY</sequence>
<dbReference type="InterPro" id="IPR016039">
    <property type="entry name" value="Thiolase-like"/>
</dbReference>
<dbReference type="Proteomes" id="UP000563523">
    <property type="component" value="Unassembled WGS sequence"/>
</dbReference>
<dbReference type="InterPro" id="IPR013747">
    <property type="entry name" value="ACP_syn_III_C"/>
</dbReference>
<evidence type="ECO:0000313" key="13">
    <source>
        <dbReference type="Proteomes" id="UP000563523"/>
    </source>
</evidence>
<dbReference type="EC" id="2.3.1.180" evidence="9"/>
<feature type="active site" evidence="9">
    <location>
        <position position="250"/>
    </location>
</feature>
<dbReference type="HAMAP" id="MF_01815">
    <property type="entry name" value="FabH"/>
    <property type="match status" value="1"/>
</dbReference>
<dbReference type="EMBL" id="JABZEC010000004">
    <property type="protein sequence ID" value="NVY96682.1"/>
    <property type="molecule type" value="Genomic_DNA"/>
</dbReference>
<evidence type="ECO:0000256" key="1">
    <source>
        <dbReference type="ARBA" id="ARBA00008642"/>
    </source>
</evidence>
<dbReference type="Pfam" id="PF08545">
    <property type="entry name" value="ACP_syn_III"/>
    <property type="match status" value="1"/>
</dbReference>
<keyword evidence="13" id="KW-1185">Reference proteome</keyword>
<comment type="domain">
    <text evidence="9">The last Arg residue of the ACP-binding site is essential for the weak association between ACP/AcpP and FabH.</text>
</comment>
<keyword evidence="8 9" id="KW-0012">Acyltransferase</keyword>
<comment type="similarity">
    <text evidence="1 9">Belongs to the thiolase-like superfamily. FabH family.</text>
</comment>
<dbReference type="GO" id="GO:0004315">
    <property type="term" value="F:3-oxoacyl-[acyl-carrier-protein] synthase activity"/>
    <property type="evidence" value="ECO:0007669"/>
    <property type="project" value="InterPro"/>
</dbReference>
<dbReference type="PANTHER" id="PTHR43091">
    <property type="entry name" value="3-OXOACYL-[ACYL-CARRIER-PROTEIN] SYNTHASE"/>
    <property type="match status" value="1"/>
</dbReference>
<dbReference type="InterPro" id="IPR013751">
    <property type="entry name" value="ACP_syn_III_N"/>
</dbReference>
<dbReference type="Gene3D" id="3.40.47.10">
    <property type="match status" value="1"/>
</dbReference>
<dbReference type="GO" id="GO:0033818">
    <property type="term" value="F:beta-ketoacyl-acyl-carrier-protein synthase III activity"/>
    <property type="evidence" value="ECO:0007669"/>
    <property type="project" value="UniProtKB-UniRule"/>
</dbReference>
<feature type="active site" evidence="9">
    <location>
        <position position="280"/>
    </location>
</feature>
<comment type="caution">
    <text evidence="12">The sequence shown here is derived from an EMBL/GenBank/DDBJ whole genome shotgun (WGS) entry which is preliminary data.</text>
</comment>
<proteinExistence type="inferred from homology"/>
<dbReference type="PANTHER" id="PTHR43091:SF1">
    <property type="entry name" value="BETA-KETOACYL-[ACYL-CARRIER-PROTEIN] SYNTHASE III, CHLOROPLASTIC"/>
    <property type="match status" value="1"/>
</dbReference>
<dbReference type="SUPFAM" id="SSF53901">
    <property type="entry name" value="Thiolase-like"/>
    <property type="match status" value="1"/>
</dbReference>
<accession>A0A850R7M7</accession>
<feature type="domain" description="Beta-ketoacyl-[acyl-carrier-protein] synthase III C-terminal" evidence="10">
    <location>
        <begin position="234"/>
        <end position="322"/>
    </location>
</feature>
<comment type="pathway">
    <text evidence="9">Lipid metabolism; fatty acid biosynthesis.</text>
</comment>
<keyword evidence="7 9" id="KW-0511">Multifunctional enzyme</keyword>
<feature type="domain" description="Beta-ketoacyl-[acyl-carrier-protein] synthase III N-terminal" evidence="11">
    <location>
        <begin position="105"/>
        <end position="181"/>
    </location>
</feature>
<keyword evidence="3 9" id="KW-0808">Transferase</keyword>
<evidence type="ECO:0000256" key="6">
    <source>
        <dbReference type="ARBA" id="ARBA00023160"/>
    </source>
</evidence>
<comment type="function">
    <text evidence="9">Catalyzes the condensation reaction of fatty acid synthesis by the addition to an acyl acceptor of two carbons from malonyl-ACP. Catalyzes the first condensation reaction which initiates fatty acid synthesis and may therefore play a role in governing the total rate of fatty acid production. Possesses both acetoacetyl-ACP synthase and acetyl transacylase activities. Its substrate specificity determines the biosynthesis of branched-chain and/or straight-chain of fatty acids.</text>
</comment>
<evidence type="ECO:0000256" key="9">
    <source>
        <dbReference type="HAMAP-Rule" id="MF_01815"/>
    </source>
</evidence>
<dbReference type="GO" id="GO:0005737">
    <property type="term" value="C:cytoplasm"/>
    <property type="evidence" value="ECO:0007669"/>
    <property type="project" value="UniProtKB-SubCell"/>
</dbReference>
<dbReference type="NCBIfam" id="NF006829">
    <property type="entry name" value="PRK09352.1"/>
    <property type="match status" value="1"/>
</dbReference>
<protein>
    <recommendedName>
        <fullName evidence="9">Beta-ketoacyl-[acyl-carrier-protein] synthase III</fullName>
        <shortName evidence="9">Beta-ketoacyl-ACP synthase III</shortName>
        <shortName evidence="9">KAS III</shortName>
        <ecNumber evidence="9">2.3.1.180</ecNumber>
    </recommendedName>
    <alternativeName>
        <fullName evidence="9">3-oxoacyl-[acyl-carrier-protein] synthase 3</fullName>
    </alternativeName>
    <alternativeName>
        <fullName evidence="9">3-oxoacyl-[acyl-carrier-protein] synthase III</fullName>
    </alternativeName>
</protein>
<evidence type="ECO:0000256" key="5">
    <source>
        <dbReference type="ARBA" id="ARBA00023098"/>
    </source>
</evidence>
<evidence type="ECO:0000256" key="7">
    <source>
        <dbReference type="ARBA" id="ARBA00023268"/>
    </source>
</evidence>
<dbReference type="CDD" id="cd00830">
    <property type="entry name" value="KAS_III"/>
    <property type="match status" value="1"/>
</dbReference>
<evidence type="ECO:0000256" key="3">
    <source>
        <dbReference type="ARBA" id="ARBA00022679"/>
    </source>
</evidence>
<evidence type="ECO:0000313" key="12">
    <source>
        <dbReference type="EMBL" id="NVY96682.1"/>
    </source>
</evidence>
<evidence type="ECO:0000259" key="11">
    <source>
        <dbReference type="Pfam" id="PF08545"/>
    </source>
</evidence>
<dbReference type="NCBIfam" id="TIGR00747">
    <property type="entry name" value="fabH"/>
    <property type="match status" value="1"/>
</dbReference>
<comment type="subunit">
    <text evidence="9">Homodimer.</text>
</comment>
<comment type="catalytic activity">
    <reaction evidence="9">
        <text>malonyl-[ACP] + acetyl-CoA + H(+) = 3-oxobutanoyl-[ACP] + CO2 + CoA</text>
        <dbReference type="Rhea" id="RHEA:12080"/>
        <dbReference type="Rhea" id="RHEA-COMP:9623"/>
        <dbReference type="Rhea" id="RHEA-COMP:9625"/>
        <dbReference type="ChEBI" id="CHEBI:15378"/>
        <dbReference type="ChEBI" id="CHEBI:16526"/>
        <dbReference type="ChEBI" id="CHEBI:57287"/>
        <dbReference type="ChEBI" id="CHEBI:57288"/>
        <dbReference type="ChEBI" id="CHEBI:78449"/>
        <dbReference type="ChEBI" id="CHEBI:78450"/>
        <dbReference type="EC" id="2.3.1.180"/>
    </reaction>
</comment>
<feature type="region of interest" description="ACP-binding" evidence="9">
    <location>
        <begin position="251"/>
        <end position="255"/>
    </location>
</feature>
<dbReference type="Pfam" id="PF08541">
    <property type="entry name" value="ACP_syn_III_C"/>
    <property type="match status" value="1"/>
</dbReference>
<name>A0A850R7M7_9LACO</name>
<dbReference type="RefSeq" id="WP_176942839.1">
    <property type="nucleotide sequence ID" value="NZ_JABZEC010000004.1"/>
</dbReference>
<dbReference type="GO" id="GO:0006633">
    <property type="term" value="P:fatty acid biosynthetic process"/>
    <property type="evidence" value="ECO:0007669"/>
    <property type="project" value="UniProtKB-UniRule"/>
</dbReference>
<comment type="subcellular location">
    <subcellularLocation>
        <location evidence="9">Cytoplasm</location>
    </subcellularLocation>
</comment>
<dbReference type="UniPathway" id="UPA00094"/>
<evidence type="ECO:0000256" key="8">
    <source>
        <dbReference type="ARBA" id="ARBA00023315"/>
    </source>
</evidence>
<keyword evidence="6 9" id="KW-0275">Fatty acid biosynthesis</keyword>
<evidence type="ECO:0000259" key="10">
    <source>
        <dbReference type="Pfam" id="PF08541"/>
    </source>
</evidence>
<keyword evidence="4 9" id="KW-0276">Fatty acid metabolism</keyword>
<dbReference type="AlphaFoldDB" id="A0A850R7M7"/>